<name>X1D2N5_9ZZZZ</name>
<dbReference type="PANTHER" id="PTHR34504">
    <property type="entry name" value="ANTITOXIN HICB"/>
    <property type="match status" value="1"/>
</dbReference>
<dbReference type="Gene3D" id="3.30.160.250">
    <property type="match status" value="1"/>
</dbReference>
<dbReference type="AlphaFoldDB" id="X1D2N5"/>
<reference evidence="2" key="1">
    <citation type="journal article" date="2014" name="Front. Microbiol.">
        <title>High frequency of phylogenetically diverse reductive dehalogenase-homologous genes in deep subseafloor sedimentary metagenomes.</title>
        <authorList>
            <person name="Kawai M."/>
            <person name="Futagami T."/>
            <person name="Toyoda A."/>
            <person name="Takaki Y."/>
            <person name="Nishi S."/>
            <person name="Hori S."/>
            <person name="Arai W."/>
            <person name="Tsubouchi T."/>
            <person name="Morono Y."/>
            <person name="Uchiyama I."/>
            <person name="Ito T."/>
            <person name="Fujiyama A."/>
            <person name="Inagaki F."/>
            <person name="Takami H."/>
        </authorList>
    </citation>
    <scope>NUCLEOTIDE SEQUENCE</scope>
    <source>
        <strain evidence="2">Expedition CK06-06</strain>
    </source>
</reference>
<gene>
    <name evidence="2" type="ORF">S01H4_45863</name>
</gene>
<accession>X1D2N5</accession>
<dbReference type="InterPro" id="IPR031807">
    <property type="entry name" value="HicB-like"/>
</dbReference>
<proteinExistence type="predicted"/>
<dbReference type="SUPFAM" id="SSF143100">
    <property type="entry name" value="TTHA1013/TTHA0281-like"/>
    <property type="match status" value="1"/>
</dbReference>
<protein>
    <recommendedName>
        <fullName evidence="1">HicB-like antitoxin of toxin-antitoxin system domain-containing protein</fullName>
    </recommendedName>
</protein>
<evidence type="ECO:0000313" key="2">
    <source>
        <dbReference type="EMBL" id="GAH02485.1"/>
    </source>
</evidence>
<dbReference type="PANTHER" id="PTHR34504:SF2">
    <property type="entry name" value="UPF0150 PROTEIN SSL0259"/>
    <property type="match status" value="1"/>
</dbReference>
<dbReference type="EMBL" id="BART01025569">
    <property type="protein sequence ID" value="GAH02485.1"/>
    <property type="molecule type" value="Genomic_DNA"/>
</dbReference>
<dbReference type="Pfam" id="PF15919">
    <property type="entry name" value="HicB_lk_antitox"/>
    <property type="match status" value="1"/>
</dbReference>
<feature type="non-terminal residue" evidence="2">
    <location>
        <position position="1"/>
    </location>
</feature>
<organism evidence="2">
    <name type="scientific">marine sediment metagenome</name>
    <dbReference type="NCBI Taxonomy" id="412755"/>
    <lineage>
        <taxon>unclassified sequences</taxon>
        <taxon>metagenomes</taxon>
        <taxon>ecological metagenomes</taxon>
    </lineage>
</organism>
<feature type="domain" description="HicB-like antitoxin of toxin-antitoxin system" evidence="1">
    <location>
        <begin position="1"/>
        <end position="37"/>
    </location>
</feature>
<evidence type="ECO:0000259" key="1">
    <source>
        <dbReference type="Pfam" id="PF15919"/>
    </source>
</evidence>
<sequence>LPGCVTQGRTIEEVKKNIKEAIEGWLEVMNDKVKKTDAQTFEVAV</sequence>
<dbReference type="InterPro" id="IPR051404">
    <property type="entry name" value="TA_system_antitoxin"/>
</dbReference>
<dbReference type="InterPro" id="IPR035069">
    <property type="entry name" value="TTHA1013/TTHA0281-like"/>
</dbReference>
<comment type="caution">
    <text evidence="2">The sequence shown here is derived from an EMBL/GenBank/DDBJ whole genome shotgun (WGS) entry which is preliminary data.</text>
</comment>